<evidence type="ECO:0000313" key="4">
    <source>
        <dbReference type="Proteomes" id="UP001567538"/>
    </source>
</evidence>
<name>A0ABD1HG36_SALDI</name>
<dbReference type="Proteomes" id="UP001567538">
    <property type="component" value="Unassembled WGS sequence"/>
</dbReference>
<comment type="caution">
    <text evidence="3">The sequence shown here is derived from an EMBL/GenBank/DDBJ whole genome shotgun (WGS) entry which is preliminary data.</text>
</comment>
<dbReference type="EMBL" id="JBEAFC010000006">
    <property type="protein sequence ID" value="KAL1555119.1"/>
    <property type="molecule type" value="Genomic_DNA"/>
</dbReference>
<reference evidence="3 4" key="1">
    <citation type="submission" date="2024-06" db="EMBL/GenBank/DDBJ databases">
        <title>A chromosome level genome sequence of Diviner's sage (Salvia divinorum).</title>
        <authorList>
            <person name="Ford S.A."/>
            <person name="Ro D.-K."/>
            <person name="Ness R.W."/>
            <person name="Phillips M.A."/>
        </authorList>
    </citation>
    <scope>NUCLEOTIDE SEQUENCE [LARGE SCALE GENOMIC DNA]</scope>
    <source>
        <strain evidence="3">SAF-2024a</strain>
        <tissue evidence="3">Leaf</tissue>
    </source>
</reference>
<feature type="transmembrane region" description="Helical" evidence="2">
    <location>
        <begin position="187"/>
        <end position="208"/>
    </location>
</feature>
<dbReference type="Pfam" id="PF01554">
    <property type="entry name" value="MatE"/>
    <property type="match status" value="1"/>
</dbReference>
<feature type="transmembrane region" description="Helical" evidence="2">
    <location>
        <begin position="228"/>
        <end position="248"/>
    </location>
</feature>
<keyword evidence="2" id="KW-0472">Membrane</keyword>
<dbReference type="AlphaFoldDB" id="A0ABD1HG36"/>
<proteinExistence type="inferred from homology"/>
<keyword evidence="2" id="KW-0812">Transmembrane</keyword>
<comment type="similarity">
    <text evidence="1">Belongs to the multi antimicrobial extrusion (MATE) (TC 2.A.66.1) family.</text>
</comment>
<dbReference type="InterPro" id="IPR002528">
    <property type="entry name" value="MATE_fam"/>
</dbReference>
<organism evidence="3 4">
    <name type="scientific">Salvia divinorum</name>
    <name type="common">Maria pastora</name>
    <name type="synonym">Diviner's sage</name>
    <dbReference type="NCBI Taxonomy" id="28513"/>
    <lineage>
        <taxon>Eukaryota</taxon>
        <taxon>Viridiplantae</taxon>
        <taxon>Streptophyta</taxon>
        <taxon>Embryophyta</taxon>
        <taxon>Tracheophyta</taxon>
        <taxon>Spermatophyta</taxon>
        <taxon>Magnoliopsida</taxon>
        <taxon>eudicotyledons</taxon>
        <taxon>Gunneridae</taxon>
        <taxon>Pentapetalae</taxon>
        <taxon>asterids</taxon>
        <taxon>lamiids</taxon>
        <taxon>Lamiales</taxon>
        <taxon>Lamiaceae</taxon>
        <taxon>Nepetoideae</taxon>
        <taxon>Mentheae</taxon>
        <taxon>Salviinae</taxon>
        <taxon>Salvia</taxon>
        <taxon>Salvia subgen. Calosphace</taxon>
    </lineage>
</organism>
<feature type="transmembrane region" description="Helical" evidence="2">
    <location>
        <begin position="118"/>
        <end position="136"/>
    </location>
</feature>
<gene>
    <name evidence="3" type="primary">DTX35</name>
    <name evidence="3" type="ORF">AAHA92_15597</name>
</gene>
<evidence type="ECO:0000256" key="2">
    <source>
        <dbReference type="SAM" id="Phobius"/>
    </source>
</evidence>
<evidence type="ECO:0000256" key="1">
    <source>
        <dbReference type="ARBA" id="ARBA00010199"/>
    </source>
</evidence>
<feature type="transmembrane region" description="Helical" evidence="2">
    <location>
        <begin position="260"/>
        <end position="278"/>
    </location>
</feature>
<keyword evidence="2" id="KW-1133">Transmembrane helix</keyword>
<feature type="transmembrane region" description="Helical" evidence="2">
    <location>
        <begin position="284"/>
        <end position="303"/>
    </location>
</feature>
<accession>A0ABD1HG36</accession>
<protein>
    <submittedName>
        <fullName evidence="3">Protein DETOXIFICATION 35</fullName>
    </submittedName>
</protein>
<sequence length="328" mass="36421">MMETPRVEGEVDLNGYDGGGEEGEVMVEGLVHRVGQVVENRRPYRFSDSLSAPLLSLFPLRNSCKHRAKLSCLHGLLHSLCFSKSFCVGSSFTFLGGEPLLRLWLSISPVGAPHWRSFFMLCLEIWYMMSILILTGHLDDAVTAIGSLSICMNVNAWESMVFIGVNAAISVRLSNELGKGNPRAARYSVYVTLLQSLVIGIVCMILVLATRNHIALIFTGSQDMQRAVARLSGLLGISMLLTVFNRLYQEEDGKPKWLTCYYVFGLPLGYLLGCVANLGVVGLWGGMIAGVGLQTLLLLLFLYRTNWNKEVEQTTERIRKWGGQQHIK</sequence>
<keyword evidence="4" id="KW-1185">Reference proteome</keyword>
<evidence type="ECO:0000313" key="3">
    <source>
        <dbReference type="EMBL" id="KAL1555119.1"/>
    </source>
</evidence>
<dbReference type="PANTHER" id="PTHR11206">
    <property type="entry name" value="MULTIDRUG RESISTANCE PROTEIN"/>
    <property type="match status" value="1"/>
</dbReference>